<evidence type="ECO:0000256" key="5">
    <source>
        <dbReference type="ARBA" id="ARBA00023136"/>
    </source>
</evidence>
<evidence type="ECO:0000313" key="7">
    <source>
        <dbReference type="EMBL" id="RRR98481.1"/>
    </source>
</evidence>
<organism evidence="7 8">
    <name type="scientific">Glycomyces terrestris</name>
    <dbReference type="NCBI Taxonomy" id="2493553"/>
    <lineage>
        <taxon>Bacteria</taxon>
        <taxon>Bacillati</taxon>
        <taxon>Actinomycetota</taxon>
        <taxon>Actinomycetes</taxon>
        <taxon>Glycomycetales</taxon>
        <taxon>Glycomycetaceae</taxon>
        <taxon>Glycomyces</taxon>
    </lineage>
</organism>
<dbReference type="EMBL" id="RSEB01000004">
    <property type="protein sequence ID" value="RRR98481.1"/>
    <property type="molecule type" value="Genomic_DNA"/>
</dbReference>
<evidence type="ECO:0000313" key="8">
    <source>
        <dbReference type="Proteomes" id="UP000277256"/>
    </source>
</evidence>
<keyword evidence="8" id="KW-1185">Reference proteome</keyword>
<feature type="transmembrane region" description="Helical" evidence="6">
    <location>
        <begin position="120"/>
        <end position="141"/>
    </location>
</feature>
<accession>A0A426UWB3</accession>
<feature type="transmembrane region" description="Helical" evidence="6">
    <location>
        <begin position="228"/>
        <end position="249"/>
    </location>
</feature>
<dbReference type="InterPro" id="IPR019108">
    <property type="entry name" value="Caa3_assmbl_CtaG-rel"/>
</dbReference>
<dbReference type="Pfam" id="PF09678">
    <property type="entry name" value="Caa3_CtaG"/>
    <property type="match status" value="1"/>
</dbReference>
<comment type="subcellular location">
    <subcellularLocation>
        <location evidence="1">Cell membrane</location>
        <topology evidence="1">Multi-pass membrane protein</topology>
    </subcellularLocation>
</comment>
<dbReference type="OrthoDB" id="5024156at2"/>
<feature type="transmembrane region" description="Helical" evidence="6">
    <location>
        <begin position="78"/>
        <end position="99"/>
    </location>
</feature>
<dbReference type="GO" id="GO:0005886">
    <property type="term" value="C:plasma membrane"/>
    <property type="evidence" value="ECO:0007669"/>
    <property type="project" value="UniProtKB-SubCell"/>
</dbReference>
<evidence type="ECO:0000256" key="6">
    <source>
        <dbReference type="SAM" id="Phobius"/>
    </source>
</evidence>
<feature type="transmembrane region" description="Helical" evidence="6">
    <location>
        <begin position="45"/>
        <end position="66"/>
    </location>
</feature>
<name>A0A426UWB3_9ACTN</name>
<evidence type="ECO:0000256" key="1">
    <source>
        <dbReference type="ARBA" id="ARBA00004651"/>
    </source>
</evidence>
<dbReference type="Proteomes" id="UP000277256">
    <property type="component" value="Unassembled WGS sequence"/>
</dbReference>
<keyword evidence="2" id="KW-1003">Cell membrane</keyword>
<feature type="transmembrane region" description="Helical" evidence="6">
    <location>
        <begin position="153"/>
        <end position="175"/>
    </location>
</feature>
<comment type="caution">
    <text evidence="7">The sequence shown here is derived from an EMBL/GenBank/DDBJ whole genome shotgun (WGS) entry which is preliminary data.</text>
</comment>
<reference evidence="7 8" key="1">
    <citation type="submission" date="2018-12" db="EMBL/GenBank/DDBJ databases">
        <title>Glycomyces sp. YIM 121974 draft genome.</title>
        <authorList>
            <person name="Li Q."/>
        </authorList>
    </citation>
    <scope>NUCLEOTIDE SEQUENCE [LARGE SCALE GENOMIC DNA]</scope>
    <source>
        <strain evidence="7 8">YIM 121974</strain>
    </source>
</reference>
<feature type="transmembrane region" description="Helical" evidence="6">
    <location>
        <begin position="187"/>
        <end position="208"/>
    </location>
</feature>
<gene>
    <name evidence="7" type="ORF">EIW28_16495</name>
</gene>
<dbReference type="RefSeq" id="WP_125248789.1">
    <property type="nucleotide sequence ID" value="NZ_RSEB01000004.1"/>
</dbReference>
<evidence type="ECO:0000256" key="3">
    <source>
        <dbReference type="ARBA" id="ARBA00022692"/>
    </source>
</evidence>
<evidence type="ECO:0000256" key="2">
    <source>
        <dbReference type="ARBA" id="ARBA00022475"/>
    </source>
</evidence>
<keyword evidence="4 6" id="KW-1133">Transmembrane helix</keyword>
<evidence type="ECO:0000256" key="4">
    <source>
        <dbReference type="ARBA" id="ARBA00022989"/>
    </source>
</evidence>
<keyword evidence="5 6" id="KW-0472">Membrane</keyword>
<proteinExistence type="predicted"/>
<feature type="transmembrane region" description="Helical" evidence="6">
    <location>
        <begin position="12"/>
        <end position="33"/>
    </location>
</feature>
<keyword evidence="3 6" id="KW-0812">Transmembrane</keyword>
<dbReference type="AlphaFoldDB" id="A0A426UWB3"/>
<protein>
    <submittedName>
        <fullName evidence="7">Cytochrome c oxidase assembly protein</fullName>
    </submittedName>
</protein>
<sequence>MSGAVLHHPPLGPTVLVVSGAAFAAILVYLWGADRLRRRGDAWPLGRDLAWTAGAGSIAITLLMPLPGGPFTAHAAQHLVLGMAAPLLLVLARPLTLAFRALGPGRTRRALLSSVHSRPIGWLAFAPLAALADLGGLWVLYRTPLFAAVQDRPLAHAAVQAHVIGAGVWFAFALCQLDPVRRRWSPAWRGGTLLAAGAAHAVLAKSLATAPPPGTDFTGADLLSGAQLMYYGGDLAEAALAAVIALQWYQATGRARARRHRHAALAREPSPARAAP</sequence>